<dbReference type="Gene3D" id="3.40.50.12580">
    <property type="match status" value="1"/>
</dbReference>
<keyword evidence="3" id="KW-1185">Reference proteome</keyword>
<organism evidence="2 3">
    <name type="scientific">Pantoea nemavictus</name>
    <dbReference type="NCBI Taxonomy" id="2726955"/>
    <lineage>
        <taxon>Bacteria</taxon>
        <taxon>Pseudomonadati</taxon>
        <taxon>Pseudomonadota</taxon>
        <taxon>Gammaproteobacteria</taxon>
        <taxon>Enterobacterales</taxon>
        <taxon>Erwiniaceae</taxon>
        <taxon>Pantoea</taxon>
    </lineage>
</organism>
<dbReference type="Proteomes" id="UP001362100">
    <property type="component" value="Unassembled WGS sequence"/>
</dbReference>
<name>A0ABU8PMX9_9GAMM</name>
<keyword evidence="1" id="KW-1133">Transmembrane helix</keyword>
<evidence type="ECO:0000313" key="2">
    <source>
        <dbReference type="EMBL" id="MEJ5044091.1"/>
    </source>
</evidence>
<comment type="caution">
    <text evidence="2">The sequence shown here is derived from an EMBL/GenBank/DDBJ whole genome shotgun (WGS) entry which is preliminary data.</text>
</comment>
<evidence type="ECO:0000313" key="3">
    <source>
        <dbReference type="Proteomes" id="UP001362100"/>
    </source>
</evidence>
<accession>A0ABU8PMX9</accession>
<dbReference type="RefSeq" id="WP_180822134.1">
    <property type="nucleotide sequence ID" value="NZ_JACAWY010000001.1"/>
</dbReference>
<keyword evidence="1" id="KW-0812">Transmembrane</keyword>
<feature type="transmembrane region" description="Helical" evidence="1">
    <location>
        <begin position="101"/>
        <end position="120"/>
    </location>
</feature>
<gene>
    <name evidence="2" type="ORF">WH298_02460</name>
</gene>
<dbReference type="EMBL" id="JBBGZW010000001">
    <property type="protein sequence ID" value="MEJ5044091.1"/>
    <property type="molecule type" value="Genomic_DNA"/>
</dbReference>
<proteinExistence type="predicted"/>
<dbReference type="InterPro" id="IPR043148">
    <property type="entry name" value="TagF_C"/>
</dbReference>
<reference evidence="2 3" key="1">
    <citation type="submission" date="2023-12" db="EMBL/GenBank/DDBJ databases">
        <title>Gut-associated functions are favored during microbiome assembly across C. elegans life.</title>
        <authorList>
            <person name="Zimmermann J."/>
        </authorList>
    </citation>
    <scope>NUCLEOTIDE SEQUENCE [LARGE SCALE GENOMIC DNA]</scope>
    <source>
        <strain evidence="2 3">BIGb0393</strain>
    </source>
</reference>
<keyword evidence="1" id="KW-0472">Membrane</keyword>
<sequence>MKKIINPILKIKDVTREGGRYIYKSSRGKKKILIILKLFITILKYIHLNRCKCRFVGKMVLVKGKNQARLYEFYNDKIIRELGEHTLLQFEEATKLSLKTIINSVPLISKLFFIAFAAFFSTKRRWLNIMILELYKAVDFCVDKHFTNMNTFLCFNDQPVDIAILISALEEKSRTETIVVQHGLILSPKYYFPVNAKQFWAWGNNVDILYGKIAKCKVLTKGRYTTDSTNKSEVFLCSNKKFVNVLIAPSFFHKEIFTVILSAKKILEKCDIKCNVEIKLHPATKLTFILKLWLRLYWPQLNITNDFMENLSSEFDCLFTKNSTSSLDFLLKGKPVYFIETQNNEFPNEKYSFKFEDFNAHFSSKPTFFNLDSELKNKARLDLIKGELNV</sequence>
<evidence type="ECO:0000256" key="1">
    <source>
        <dbReference type="SAM" id="Phobius"/>
    </source>
</evidence>
<protein>
    <submittedName>
        <fullName evidence="2">Uncharacterized protein</fullName>
    </submittedName>
</protein>